<keyword evidence="5" id="KW-0482">Metalloprotease</keyword>
<dbReference type="SUPFAM" id="SSF102712">
    <property type="entry name" value="JAB1/MPN domain"/>
    <property type="match status" value="1"/>
</dbReference>
<feature type="domain" description="MPN" evidence="6">
    <location>
        <begin position="1"/>
        <end position="123"/>
    </location>
</feature>
<evidence type="ECO:0000256" key="5">
    <source>
        <dbReference type="ARBA" id="ARBA00023049"/>
    </source>
</evidence>
<gene>
    <name evidence="7" type="ordered locus">HCH_06545</name>
</gene>
<name>Q2S840_HAHCH</name>
<evidence type="ECO:0000313" key="8">
    <source>
        <dbReference type="Proteomes" id="UP000000238"/>
    </source>
</evidence>
<keyword evidence="4" id="KW-0862">Zinc</keyword>
<evidence type="ECO:0000256" key="3">
    <source>
        <dbReference type="ARBA" id="ARBA00022801"/>
    </source>
</evidence>
<evidence type="ECO:0000256" key="2">
    <source>
        <dbReference type="ARBA" id="ARBA00022723"/>
    </source>
</evidence>
<dbReference type="InterPro" id="IPR025657">
    <property type="entry name" value="RadC_JAB"/>
</dbReference>
<dbReference type="HOGENOM" id="CLU_073529_3_2_6"/>
<dbReference type="CDD" id="cd08071">
    <property type="entry name" value="MPN_DUF2466"/>
    <property type="match status" value="1"/>
</dbReference>
<dbReference type="AlphaFoldDB" id="Q2S840"/>
<evidence type="ECO:0000259" key="6">
    <source>
        <dbReference type="PROSITE" id="PS50249"/>
    </source>
</evidence>
<dbReference type="EMBL" id="CP000155">
    <property type="protein sequence ID" value="ABC33184.1"/>
    <property type="molecule type" value="Genomic_DNA"/>
</dbReference>
<dbReference type="GO" id="GO:0046872">
    <property type="term" value="F:metal ion binding"/>
    <property type="evidence" value="ECO:0007669"/>
    <property type="project" value="UniProtKB-KW"/>
</dbReference>
<dbReference type="PANTHER" id="PTHR30471">
    <property type="entry name" value="DNA REPAIR PROTEIN RADC"/>
    <property type="match status" value="1"/>
</dbReference>
<keyword evidence="3" id="KW-0378">Hydrolase</keyword>
<dbReference type="Gene3D" id="3.40.140.10">
    <property type="entry name" value="Cytidine Deaminase, domain 2"/>
    <property type="match status" value="1"/>
</dbReference>
<dbReference type="InterPro" id="IPR001405">
    <property type="entry name" value="UPF0758"/>
</dbReference>
<accession>Q2S840</accession>
<dbReference type="KEGG" id="hch:HCH_06545"/>
<dbReference type="STRING" id="349521.HCH_06545"/>
<dbReference type="RefSeq" id="WP_011400236.1">
    <property type="nucleotide sequence ID" value="NC_007645.1"/>
</dbReference>
<dbReference type="Proteomes" id="UP000000238">
    <property type="component" value="Chromosome"/>
</dbReference>
<reference evidence="7 8" key="1">
    <citation type="journal article" date="2005" name="Nucleic Acids Res.">
        <title>Genomic blueprint of Hahella chejuensis, a marine microbe producing an algicidal agent.</title>
        <authorList>
            <person name="Jeong H."/>
            <person name="Yim J.H."/>
            <person name="Lee C."/>
            <person name="Choi S.-H."/>
            <person name="Park Y.K."/>
            <person name="Yoon S.H."/>
            <person name="Hur C.-G."/>
            <person name="Kang H.-Y."/>
            <person name="Kim D."/>
            <person name="Lee H.H."/>
            <person name="Park K.H."/>
            <person name="Park S.-H."/>
            <person name="Park H.-S."/>
            <person name="Lee H.K."/>
            <person name="Oh T.K."/>
            <person name="Kim J.F."/>
        </authorList>
    </citation>
    <scope>NUCLEOTIDE SEQUENCE [LARGE SCALE GENOMIC DNA]</scope>
    <source>
        <strain evidence="7 8">KCTC 2396</strain>
    </source>
</reference>
<keyword evidence="1" id="KW-0645">Protease</keyword>
<sequence length="123" mass="14116">MIASPRFAYDYLKLNLAELQHEAFGVLFLDNQHRVIEFDLMFRGTYNESTVHTREIAKKALSLNAAAVILAHNHPSQNARPSQRDIRLTREVKRTLDLLEVRVLDHVIIGGMEEFSFVENGIL</sequence>
<keyword evidence="8" id="KW-1185">Reference proteome</keyword>
<dbReference type="PANTHER" id="PTHR30471:SF3">
    <property type="entry name" value="UPF0758 PROTEIN YEES-RELATED"/>
    <property type="match status" value="1"/>
</dbReference>
<evidence type="ECO:0000313" key="7">
    <source>
        <dbReference type="EMBL" id="ABC33184.1"/>
    </source>
</evidence>
<dbReference type="GO" id="GO:0006508">
    <property type="term" value="P:proteolysis"/>
    <property type="evidence" value="ECO:0007669"/>
    <property type="project" value="UniProtKB-KW"/>
</dbReference>
<dbReference type="PROSITE" id="PS50249">
    <property type="entry name" value="MPN"/>
    <property type="match status" value="1"/>
</dbReference>
<evidence type="ECO:0000256" key="4">
    <source>
        <dbReference type="ARBA" id="ARBA00022833"/>
    </source>
</evidence>
<dbReference type="Pfam" id="PF04002">
    <property type="entry name" value="RadC"/>
    <property type="match status" value="1"/>
</dbReference>
<protein>
    <submittedName>
        <fullName evidence="7">DNA repair protein</fullName>
    </submittedName>
</protein>
<dbReference type="InterPro" id="IPR037518">
    <property type="entry name" value="MPN"/>
</dbReference>
<keyword evidence="2" id="KW-0479">Metal-binding</keyword>
<evidence type="ECO:0000256" key="1">
    <source>
        <dbReference type="ARBA" id="ARBA00022670"/>
    </source>
</evidence>
<dbReference type="GO" id="GO:0008237">
    <property type="term" value="F:metallopeptidase activity"/>
    <property type="evidence" value="ECO:0007669"/>
    <property type="project" value="UniProtKB-KW"/>
</dbReference>
<organism evidence="7 8">
    <name type="scientific">Hahella chejuensis (strain KCTC 2396)</name>
    <dbReference type="NCBI Taxonomy" id="349521"/>
    <lineage>
        <taxon>Bacteria</taxon>
        <taxon>Pseudomonadati</taxon>
        <taxon>Pseudomonadota</taxon>
        <taxon>Gammaproteobacteria</taxon>
        <taxon>Oceanospirillales</taxon>
        <taxon>Hahellaceae</taxon>
        <taxon>Hahella</taxon>
    </lineage>
</organism>
<proteinExistence type="predicted"/>
<dbReference type="eggNOG" id="COG2003">
    <property type="taxonomic scope" value="Bacteria"/>
</dbReference>